<feature type="compositionally biased region" description="Low complexity" evidence="1">
    <location>
        <begin position="106"/>
        <end position="128"/>
    </location>
</feature>
<dbReference type="AlphaFoldDB" id="A0AAV5TMU0"/>
<evidence type="ECO:0000256" key="1">
    <source>
        <dbReference type="SAM" id="MobiDB-lite"/>
    </source>
</evidence>
<feature type="region of interest" description="Disordered" evidence="1">
    <location>
        <begin position="106"/>
        <end position="158"/>
    </location>
</feature>
<feature type="compositionally biased region" description="Gly residues" evidence="1">
    <location>
        <begin position="144"/>
        <end position="158"/>
    </location>
</feature>
<name>A0AAV5TMU0_9BILA</name>
<keyword evidence="3" id="KW-1185">Reference proteome</keyword>
<reference evidence="2" key="1">
    <citation type="submission" date="2023-10" db="EMBL/GenBank/DDBJ databases">
        <title>Genome assembly of Pristionchus species.</title>
        <authorList>
            <person name="Yoshida K."/>
            <person name="Sommer R.J."/>
        </authorList>
    </citation>
    <scope>NUCLEOTIDE SEQUENCE</scope>
    <source>
        <strain evidence="2">RS0144</strain>
    </source>
</reference>
<protein>
    <submittedName>
        <fullName evidence="2">Uncharacterized protein</fullName>
    </submittedName>
</protein>
<comment type="caution">
    <text evidence="2">The sequence shown here is derived from an EMBL/GenBank/DDBJ whole genome shotgun (WGS) entry which is preliminary data.</text>
</comment>
<sequence>MLPTWGMAMPLPSSLNRKDSGVVPLVSEEEALEATLMVVANSAIPTMEMISEDLEEDSGETRILEDSAVRIDSLHDLVLPSVGVSGIREREYSWIDSIMDLFDGPSSRSHPLPRISSPSPLPRISSSLPSPPSPSSSLPISSIGSGGFYKGGGNSFVN</sequence>
<dbReference type="Proteomes" id="UP001432027">
    <property type="component" value="Unassembled WGS sequence"/>
</dbReference>
<evidence type="ECO:0000313" key="3">
    <source>
        <dbReference type="Proteomes" id="UP001432027"/>
    </source>
</evidence>
<organism evidence="2 3">
    <name type="scientific">Pristionchus entomophagus</name>
    <dbReference type="NCBI Taxonomy" id="358040"/>
    <lineage>
        <taxon>Eukaryota</taxon>
        <taxon>Metazoa</taxon>
        <taxon>Ecdysozoa</taxon>
        <taxon>Nematoda</taxon>
        <taxon>Chromadorea</taxon>
        <taxon>Rhabditida</taxon>
        <taxon>Rhabditina</taxon>
        <taxon>Diplogasteromorpha</taxon>
        <taxon>Diplogasteroidea</taxon>
        <taxon>Neodiplogasteridae</taxon>
        <taxon>Pristionchus</taxon>
    </lineage>
</organism>
<accession>A0AAV5TMU0</accession>
<proteinExistence type="predicted"/>
<dbReference type="EMBL" id="BTSX01000004">
    <property type="protein sequence ID" value="GMS95364.1"/>
    <property type="molecule type" value="Genomic_DNA"/>
</dbReference>
<evidence type="ECO:0000313" key="2">
    <source>
        <dbReference type="EMBL" id="GMS95364.1"/>
    </source>
</evidence>
<gene>
    <name evidence="2" type="ORF">PENTCL1PPCAC_17539</name>
</gene>